<accession>A0A7V5NWI2</accession>
<proteinExistence type="predicted"/>
<sequence length="221" mass="25356">MMKASYSGYIEDGRYSVRADLYTSGLGALLKKFRIWATTTGVIGQNDLRPLQHIQQNEDKKHRRVEMNYKSDRVDVKIVPRLGSLGKPPATEKQKFESEDTLSAMLNLMMRGYRFTQKPCTGKIAVFDSKQHYYLRLQPDGHKQIRQKGFKGDTLRCKVYYEAVSGYDPEDLPNQEEAGTPVTVYLARYDQAGLYVPVRMKYKISSISATIKARDIRISVR</sequence>
<protein>
    <submittedName>
        <fullName evidence="1">DUF3108 domain-containing protein</fullName>
    </submittedName>
</protein>
<name>A0A7V5NWI2_9PROT</name>
<dbReference type="Pfam" id="PF11306">
    <property type="entry name" value="DUF3108"/>
    <property type="match status" value="1"/>
</dbReference>
<dbReference type="InterPro" id="IPR021457">
    <property type="entry name" value="DUF3108"/>
</dbReference>
<dbReference type="Proteomes" id="UP000885806">
    <property type="component" value="Unassembled WGS sequence"/>
</dbReference>
<gene>
    <name evidence="1" type="ORF">ENK01_01420</name>
</gene>
<organism evidence="1">
    <name type="scientific">Hellea balneolensis</name>
    <dbReference type="NCBI Taxonomy" id="287478"/>
    <lineage>
        <taxon>Bacteria</taxon>
        <taxon>Pseudomonadati</taxon>
        <taxon>Pseudomonadota</taxon>
        <taxon>Alphaproteobacteria</taxon>
        <taxon>Maricaulales</taxon>
        <taxon>Robiginitomaculaceae</taxon>
        <taxon>Hellea</taxon>
    </lineage>
</organism>
<evidence type="ECO:0000313" key="1">
    <source>
        <dbReference type="EMBL" id="HHI88587.1"/>
    </source>
</evidence>
<reference evidence="1" key="1">
    <citation type="journal article" date="2020" name="mSystems">
        <title>Genome- and Community-Level Interaction Insights into Carbon Utilization and Element Cycling Functions of Hydrothermarchaeota in Hydrothermal Sediment.</title>
        <authorList>
            <person name="Zhou Z."/>
            <person name="Liu Y."/>
            <person name="Xu W."/>
            <person name="Pan J."/>
            <person name="Luo Z.H."/>
            <person name="Li M."/>
        </authorList>
    </citation>
    <scope>NUCLEOTIDE SEQUENCE [LARGE SCALE GENOMIC DNA]</scope>
    <source>
        <strain evidence="1">HyVt-538</strain>
    </source>
</reference>
<dbReference type="AlphaFoldDB" id="A0A7V5NWI2"/>
<dbReference type="EMBL" id="DROP01000095">
    <property type="protein sequence ID" value="HHI88587.1"/>
    <property type="molecule type" value="Genomic_DNA"/>
</dbReference>
<comment type="caution">
    <text evidence="1">The sequence shown here is derived from an EMBL/GenBank/DDBJ whole genome shotgun (WGS) entry which is preliminary data.</text>
</comment>